<reference evidence="1" key="1">
    <citation type="submission" date="2021-01" db="EMBL/GenBank/DDBJ databases">
        <title>Whole genome shotgun sequence of Virgisporangium ochraceum NBRC 16418.</title>
        <authorList>
            <person name="Komaki H."/>
            <person name="Tamura T."/>
        </authorList>
    </citation>
    <scope>NUCLEOTIDE SEQUENCE</scope>
    <source>
        <strain evidence="1">NBRC 16418</strain>
    </source>
</reference>
<evidence type="ECO:0000313" key="1">
    <source>
        <dbReference type="EMBL" id="GIJ68182.1"/>
    </source>
</evidence>
<accession>A0A8J3ZSH7</accession>
<comment type="caution">
    <text evidence="1">The sequence shown here is derived from an EMBL/GenBank/DDBJ whole genome shotgun (WGS) entry which is preliminary data.</text>
</comment>
<dbReference type="InterPro" id="IPR036894">
    <property type="entry name" value="YbaB-like_sf"/>
</dbReference>
<dbReference type="Gene3D" id="3.30.1310.10">
    <property type="entry name" value="Nucleoid-associated protein YbaB-like domain"/>
    <property type="match status" value="1"/>
</dbReference>
<name>A0A8J3ZSH7_9ACTN</name>
<organism evidence="1 2">
    <name type="scientific">Virgisporangium ochraceum</name>
    <dbReference type="NCBI Taxonomy" id="65505"/>
    <lineage>
        <taxon>Bacteria</taxon>
        <taxon>Bacillati</taxon>
        <taxon>Actinomycetota</taxon>
        <taxon>Actinomycetes</taxon>
        <taxon>Micromonosporales</taxon>
        <taxon>Micromonosporaceae</taxon>
        <taxon>Virgisporangium</taxon>
    </lineage>
</organism>
<dbReference type="Proteomes" id="UP000635606">
    <property type="component" value="Unassembled WGS sequence"/>
</dbReference>
<keyword evidence="2" id="KW-1185">Reference proteome</keyword>
<sequence length="106" mass="10888">MTTPSGPVFPPDPAVAEALARADAAIEESDAALAELHRLRSATFQGTDPARLVTAVVDGDGLVVRVTFGRSIGRYHPDDVGAAVCAAVSAAQARVSEAYATPEETP</sequence>
<dbReference type="RefSeq" id="WP_203928133.1">
    <property type="nucleotide sequence ID" value="NZ_BOPH01000038.1"/>
</dbReference>
<dbReference type="Pfam" id="PF02575">
    <property type="entry name" value="YbaB_DNA_bd"/>
    <property type="match status" value="1"/>
</dbReference>
<dbReference type="EMBL" id="BOPH01000038">
    <property type="protein sequence ID" value="GIJ68182.1"/>
    <property type="molecule type" value="Genomic_DNA"/>
</dbReference>
<evidence type="ECO:0008006" key="3">
    <source>
        <dbReference type="Google" id="ProtNLM"/>
    </source>
</evidence>
<gene>
    <name evidence="1" type="ORF">Voc01_030990</name>
</gene>
<proteinExistence type="predicted"/>
<dbReference type="GO" id="GO:0003677">
    <property type="term" value="F:DNA binding"/>
    <property type="evidence" value="ECO:0007669"/>
    <property type="project" value="InterPro"/>
</dbReference>
<protein>
    <recommendedName>
        <fullName evidence="3">YbaB/EbfC DNA-binding family protein</fullName>
    </recommendedName>
</protein>
<evidence type="ECO:0000313" key="2">
    <source>
        <dbReference type="Proteomes" id="UP000635606"/>
    </source>
</evidence>
<dbReference type="InterPro" id="IPR004401">
    <property type="entry name" value="YbaB/EbfC"/>
</dbReference>
<dbReference type="SUPFAM" id="SSF82607">
    <property type="entry name" value="YbaB-like"/>
    <property type="match status" value="1"/>
</dbReference>
<dbReference type="AlphaFoldDB" id="A0A8J3ZSH7"/>